<dbReference type="EMBL" id="JAMXLR010000039">
    <property type="protein sequence ID" value="MCO6044809.1"/>
    <property type="molecule type" value="Genomic_DNA"/>
</dbReference>
<evidence type="ECO:0000313" key="1">
    <source>
        <dbReference type="EMBL" id="MCO6044809.1"/>
    </source>
</evidence>
<accession>A0A9X2FEF7</accession>
<gene>
    <name evidence="1" type="ORF">NG895_12930</name>
</gene>
<sequence length="140" mass="14893">MIAKRPFTSSSLALGFILVTCVTGCGGDTAQVSGHVEYEDGSPLVGAIRVIRFEPTEDSKAVVRKVASSPIADDGSFELVTKRPGDGVYKGKYKVTFTVLESPATGVSLIKPEYTTAMDSPLEVSVDHSGADYNFTLEKL</sequence>
<reference evidence="1" key="1">
    <citation type="submission" date="2022-06" db="EMBL/GenBank/DDBJ databases">
        <title>Aeoliella straminimaris, a novel planctomycete from sediments.</title>
        <authorList>
            <person name="Vitorino I.R."/>
            <person name="Lage O.M."/>
        </authorList>
    </citation>
    <scope>NUCLEOTIDE SEQUENCE</scope>
    <source>
        <strain evidence="1">ICT_H6.2</strain>
    </source>
</reference>
<keyword evidence="2" id="KW-1185">Reference proteome</keyword>
<organism evidence="1 2">
    <name type="scientific">Aeoliella straminimaris</name>
    <dbReference type="NCBI Taxonomy" id="2954799"/>
    <lineage>
        <taxon>Bacteria</taxon>
        <taxon>Pseudomonadati</taxon>
        <taxon>Planctomycetota</taxon>
        <taxon>Planctomycetia</taxon>
        <taxon>Pirellulales</taxon>
        <taxon>Lacipirellulaceae</taxon>
        <taxon>Aeoliella</taxon>
    </lineage>
</organism>
<evidence type="ECO:0008006" key="3">
    <source>
        <dbReference type="Google" id="ProtNLM"/>
    </source>
</evidence>
<protein>
    <recommendedName>
        <fullName evidence="3">Carboxypeptidase regulatory-like domain-containing protein</fullName>
    </recommendedName>
</protein>
<comment type="caution">
    <text evidence="1">The sequence shown here is derived from an EMBL/GenBank/DDBJ whole genome shotgun (WGS) entry which is preliminary data.</text>
</comment>
<proteinExistence type="predicted"/>
<name>A0A9X2FEF7_9BACT</name>
<dbReference type="RefSeq" id="WP_252852924.1">
    <property type="nucleotide sequence ID" value="NZ_JAMXLR010000039.1"/>
</dbReference>
<dbReference type="Proteomes" id="UP001155241">
    <property type="component" value="Unassembled WGS sequence"/>
</dbReference>
<dbReference type="AlphaFoldDB" id="A0A9X2FEF7"/>
<evidence type="ECO:0000313" key="2">
    <source>
        <dbReference type="Proteomes" id="UP001155241"/>
    </source>
</evidence>